<keyword evidence="3" id="KW-1185">Reference proteome</keyword>
<evidence type="ECO:0000259" key="1">
    <source>
        <dbReference type="PROSITE" id="PS50943"/>
    </source>
</evidence>
<accession>A0ABR7PE64</accession>
<comment type="caution">
    <text evidence="2">The sequence shown here is derived from an EMBL/GenBank/DDBJ whole genome shotgun (WGS) entry which is preliminary data.</text>
</comment>
<evidence type="ECO:0000313" key="3">
    <source>
        <dbReference type="Proteomes" id="UP000661649"/>
    </source>
</evidence>
<evidence type="ECO:0000313" key="2">
    <source>
        <dbReference type="EMBL" id="MBC8629696.1"/>
    </source>
</evidence>
<gene>
    <name evidence="2" type="ORF">H8712_13965</name>
</gene>
<dbReference type="InterPro" id="IPR010982">
    <property type="entry name" value="Lambda_DNA-bd_dom_sf"/>
</dbReference>
<organism evidence="2 3">
    <name type="scientific">Blautia stercoris</name>
    <dbReference type="NCBI Taxonomy" id="871664"/>
    <lineage>
        <taxon>Bacteria</taxon>
        <taxon>Bacillati</taxon>
        <taxon>Bacillota</taxon>
        <taxon>Clostridia</taxon>
        <taxon>Lachnospirales</taxon>
        <taxon>Lachnospiraceae</taxon>
        <taxon>Blautia</taxon>
    </lineage>
</organism>
<dbReference type="SUPFAM" id="SSF47413">
    <property type="entry name" value="lambda repressor-like DNA-binding domains"/>
    <property type="match status" value="1"/>
</dbReference>
<reference evidence="2 3" key="1">
    <citation type="submission" date="2020-08" db="EMBL/GenBank/DDBJ databases">
        <title>Genome public.</title>
        <authorList>
            <person name="Liu C."/>
            <person name="Sun Q."/>
        </authorList>
    </citation>
    <scope>NUCLEOTIDE SEQUENCE [LARGE SCALE GENOMIC DNA]</scope>
    <source>
        <strain evidence="2 3">3_YM_SP_D4_24.mj</strain>
    </source>
</reference>
<feature type="domain" description="HTH cro/C1-type" evidence="1">
    <location>
        <begin position="8"/>
        <end position="62"/>
    </location>
</feature>
<dbReference type="PROSITE" id="PS50943">
    <property type="entry name" value="HTH_CROC1"/>
    <property type="match status" value="1"/>
</dbReference>
<dbReference type="CDD" id="cd00093">
    <property type="entry name" value="HTH_XRE"/>
    <property type="match status" value="1"/>
</dbReference>
<dbReference type="Gene3D" id="1.10.260.40">
    <property type="entry name" value="lambda repressor-like DNA-binding domains"/>
    <property type="match status" value="1"/>
</dbReference>
<dbReference type="EMBL" id="JACRTP010000007">
    <property type="protein sequence ID" value="MBC8629696.1"/>
    <property type="molecule type" value="Genomic_DNA"/>
</dbReference>
<dbReference type="RefSeq" id="WP_117457560.1">
    <property type="nucleotide sequence ID" value="NZ_JACRTP010000007.1"/>
</dbReference>
<dbReference type="Proteomes" id="UP000661649">
    <property type="component" value="Unassembled WGS sequence"/>
</dbReference>
<protein>
    <submittedName>
        <fullName evidence="2">Helix-turn-helix transcriptional regulator</fullName>
    </submittedName>
</protein>
<name>A0ABR7PE64_9FIRM</name>
<sequence>MTKFINNLNKYLSEMKIKQNCLSMLTGIDKNKLSRLLTGVQDESGTDMEKIAQALGKDVEFFLKDSISIPEINHFTFNKIAFYAGEPSKKQERIANQLADYRTKWNSYCALV</sequence>
<dbReference type="Pfam" id="PF13443">
    <property type="entry name" value="HTH_26"/>
    <property type="match status" value="1"/>
</dbReference>
<proteinExistence type="predicted"/>
<dbReference type="InterPro" id="IPR001387">
    <property type="entry name" value="Cro/C1-type_HTH"/>
</dbReference>